<feature type="compositionally biased region" description="Acidic residues" evidence="1">
    <location>
        <begin position="319"/>
        <end position="330"/>
    </location>
</feature>
<name>A0ABD2G9U6_PAGBO</name>
<sequence>METPVENGGVDLNENGRGYIGGQETGKGHILYVTGNGRHANGEKPDTQNREIMLDLEYLPPNRGVVSGVLNGFTESLEEPRTGEGEEGEEGQASCLGENRDETPGEDAHDIRNQPQYTGKHLVQDSGSSTGSSTGSSSPNMQNGGVDSGHPDAEISHFNLGFCNVDCEEEEEEEKVVAYGGFLHNTCDLQDENNTNICIELVAEQENSAGLGVSSQSECTGTLGSLSTGEDAPSGAELPPPSPFLPLEESAPSEAELPPPSPFLPLEESAPSEAELPPSSPSLSQEDFSELSLPVRPQSLRTNPNMVVSLSCDATPLSPDDEDEDEGGFYFGDEEDIRSVLDSGRRQSAPDNLPNLAEQTEISESRLMPKRFGIAEFFTR</sequence>
<reference evidence="2 3" key="1">
    <citation type="journal article" date="2022" name="G3 (Bethesda)">
        <title>Evaluating Illumina-, Nanopore-, and PacBio-based genome assembly strategies with the bald notothen, Trematomus borchgrevinki.</title>
        <authorList>
            <person name="Rayamajhi N."/>
            <person name="Cheng C.C."/>
            <person name="Catchen J.M."/>
        </authorList>
    </citation>
    <scope>NUCLEOTIDE SEQUENCE [LARGE SCALE GENOMIC DNA]</scope>
    <source>
        <strain evidence="2">AGRC-2024</strain>
    </source>
</reference>
<evidence type="ECO:0000313" key="3">
    <source>
        <dbReference type="Proteomes" id="UP001619887"/>
    </source>
</evidence>
<evidence type="ECO:0000313" key="2">
    <source>
        <dbReference type="EMBL" id="KAL3050745.1"/>
    </source>
</evidence>
<feature type="compositionally biased region" description="Basic and acidic residues" evidence="1">
    <location>
        <begin position="98"/>
        <end position="112"/>
    </location>
</feature>
<reference evidence="2 3" key="2">
    <citation type="journal article" date="2024" name="G3 (Bethesda)">
        <title>The genome of the cryopelagic Antarctic bald notothen, Trematomus borchgrevinki.</title>
        <authorList>
            <person name="Rayamajhi N."/>
            <person name="Rivera-Colon A.G."/>
            <person name="Minhas B.F."/>
            <person name="Cheng C.C."/>
            <person name="Catchen J.M."/>
        </authorList>
    </citation>
    <scope>NUCLEOTIDE SEQUENCE [LARGE SCALE GENOMIC DNA]</scope>
    <source>
        <strain evidence="2">AGRC-2024</strain>
    </source>
</reference>
<evidence type="ECO:0000256" key="1">
    <source>
        <dbReference type="SAM" id="MobiDB-lite"/>
    </source>
</evidence>
<feature type="compositionally biased region" description="Low complexity" evidence="1">
    <location>
        <begin position="245"/>
        <end position="256"/>
    </location>
</feature>
<feature type="region of interest" description="Disordered" evidence="1">
    <location>
        <begin position="212"/>
        <end position="303"/>
    </location>
</feature>
<feature type="compositionally biased region" description="Low complexity" evidence="1">
    <location>
        <begin position="126"/>
        <end position="138"/>
    </location>
</feature>
<dbReference type="Proteomes" id="UP001619887">
    <property type="component" value="Unassembled WGS sequence"/>
</dbReference>
<protein>
    <submittedName>
        <fullName evidence="2">Uncharacterized protein</fullName>
    </submittedName>
</protein>
<feature type="compositionally biased region" description="Polar residues" evidence="1">
    <location>
        <begin position="212"/>
        <end position="228"/>
    </location>
</feature>
<dbReference type="EMBL" id="JBIYXZ010002081">
    <property type="protein sequence ID" value="KAL3050745.1"/>
    <property type="molecule type" value="Genomic_DNA"/>
</dbReference>
<proteinExistence type="predicted"/>
<gene>
    <name evidence="2" type="ORF">OYC64_012714</name>
</gene>
<comment type="caution">
    <text evidence="2">The sequence shown here is derived from an EMBL/GenBank/DDBJ whole genome shotgun (WGS) entry which is preliminary data.</text>
</comment>
<dbReference type="AlphaFoldDB" id="A0ABD2G9U6"/>
<accession>A0ABD2G9U6</accession>
<feature type="compositionally biased region" description="Low complexity" evidence="1">
    <location>
        <begin position="264"/>
        <end position="284"/>
    </location>
</feature>
<feature type="region of interest" description="Disordered" evidence="1">
    <location>
        <begin position="1"/>
        <end position="25"/>
    </location>
</feature>
<keyword evidence="3" id="KW-1185">Reference proteome</keyword>
<feature type="region of interest" description="Disordered" evidence="1">
    <location>
        <begin position="311"/>
        <end position="330"/>
    </location>
</feature>
<organism evidence="2 3">
    <name type="scientific">Pagothenia borchgrevinki</name>
    <name type="common">Bald rockcod</name>
    <name type="synonym">Trematomus borchgrevinki</name>
    <dbReference type="NCBI Taxonomy" id="8213"/>
    <lineage>
        <taxon>Eukaryota</taxon>
        <taxon>Metazoa</taxon>
        <taxon>Chordata</taxon>
        <taxon>Craniata</taxon>
        <taxon>Vertebrata</taxon>
        <taxon>Euteleostomi</taxon>
        <taxon>Actinopterygii</taxon>
        <taxon>Neopterygii</taxon>
        <taxon>Teleostei</taxon>
        <taxon>Neoteleostei</taxon>
        <taxon>Acanthomorphata</taxon>
        <taxon>Eupercaria</taxon>
        <taxon>Perciformes</taxon>
        <taxon>Notothenioidei</taxon>
        <taxon>Nototheniidae</taxon>
        <taxon>Pagothenia</taxon>
    </lineage>
</organism>
<feature type="region of interest" description="Disordered" evidence="1">
    <location>
        <begin position="78"/>
        <end position="152"/>
    </location>
</feature>